<dbReference type="RefSeq" id="WP_188460104.1">
    <property type="nucleotide sequence ID" value="NZ_BAABHU010000001.1"/>
</dbReference>
<dbReference type="EMBL" id="BMEC01000001">
    <property type="protein sequence ID" value="GGC21681.1"/>
    <property type="molecule type" value="Genomic_DNA"/>
</dbReference>
<feature type="domain" description="BD-FAE-like" evidence="2">
    <location>
        <begin position="75"/>
        <end position="260"/>
    </location>
</feature>
<keyword evidence="1" id="KW-0378">Hydrolase</keyword>
<evidence type="ECO:0000256" key="1">
    <source>
        <dbReference type="ARBA" id="ARBA00022801"/>
    </source>
</evidence>
<dbReference type="PANTHER" id="PTHR48081">
    <property type="entry name" value="AB HYDROLASE SUPERFAMILY PROTEIN C4A8.06C"/>
    <property type="match status" value="1"/>
</dbReference>
<dbReference type="PANTHER" id="PTHR48081:SF13">
    <property type="entry name" value="ALPHA_BETA HYDROLASE"/>
    <property type="match status" value="1"/>
</dbReference>
<name>A0ABQ1LCE7_9BACT</name>
<keyword evidence="4" id="KW-1185">Reference proteome</keyword>
<proteinExistence type="predicted"/>
<reference evidence="4" key="1">
    <citation type="journal article" date="2019" name="Int. J. Syst. Evol. Microbiol.">
        <title>The Global Catalogue of Microorganisms (GCM) 10K type strain sequencing project: providing services to taxonomists for standard genome sequencing and annotation.</title>
        <authorList>
            <consortium name="The Broad Institute Genomics Platform"/>
            <consortium name="The Broad Institute Genome Sequencing Center for Infectious Disease"/>
            <person name="Wu L."/>
            <person name="Ma J."/>
        </authorList>
    </citation>
    <scope>NUCLEOTIDE SEQUENCE [LARGE SCALE GENOMIC DNA]</scope>
    <source>
        <strain evidence="4">CGMCC 1.10832</strain>
    </source>
</reference>
<comment type="caution">
    <text evidence="3">The sequence shown here is derived from an EMBL/GenBank/DDBJ whole genome shotgun (WGS) entry which is preliminary data.</text>
</comment>
<dbReference type="InterPro" id="IPR050300">
    <property type="entry name" value="GDXG_lipolytic_enzyme"/>
</dbReference>
<gene>
    <name evidence="3" type="ORF">GCM10011506_03650</name>
</gene>
<sequence>MAVRILLSFVLILSTVNLLHAQYDYPRDTSYNIRSAYLKIKKNHPHVTPIQPLKLGGIQVEKEVVYADIGRDLTLDIFYPKRSSEKGYPGVLLIYGGGWSSGEKANQIPMAQKLAAAGYVAVVADYRLSPEAQYPAAMHDLKAAIRWMRTNSEKYSLNQAKIAVLGCSAGAQLATLLGTTGDLEKWEGSIGVTDQATSVQAIVNIDGIVSFIHPEASSEGEYAAKWLGGYKDEVPEVWQEASPLEYVNGNTPPTLFINSSQPRFHAGRDDMVKLLDKYHIYSEVHTLEGSPHSFWLVHPWFEPTYEFTVKFLDKVLK</sequence>
<evidence type="ECO:0000313" key="4">
    <source>
        <dbReference type="Proteomes" id="UP000636010"/>
    </source>
</evidence>
<dbReference type="Proteomes" id="UP000636010">
    <property type="component" value="Unassembled WGS sequence"/>
</dbReference>
<dbReference type="InterPro" id="IPR029058">
    <property type="entry name" value="AB_hydrolase_fold"/>
</dbReference>
<dbReference type="InterPro" id="IPR049492">
    <property type="entry name" value="BD-FAE-like_dom"/>
</dbReference>
<organism evidence="3 4">
    <name type="scientific">Marivirga lumbricoides</name>
    <dbReference type="NCBI Taxonomy" id="1046115"/>
    <lineage>
        <taxon>Bacteria</taxon>
        <taxon>Pseudomonadati</taxon>
        <taxon>Bacteroidota</taxon>
        <taxon>Cytophagia</taxon>
        <taxon>Cytophagales</taxon>
        <taxon>Marivirgaceae</taxon>
        <taxon>Marivirga</taxon>
    </lineage>
</organism>
<accession>A0ABQ1LCE7</accession>
<evidence type="ECO:0000313" key="3">
    <source>
        <dbReference type="EMBL" id="GGC21681.1"/>
    </source>
</evidence>
<protein>
    <recommendedName>
        <fullName evidence="2">BD-FAE-like domain-containing protein</fullName>
    </recommendedName>
</protein>
<dbReference type="Pfam" id="PF20434">
    <property type="entry name" value="BD-FAE"/>
    <property type="match status" value="1"/>
</dbReference>
<dbReference type="SUPFAM" id="SSF53474">
    <property type="entry name" value="alpha/beta-Hydrolases"/>
    <property type="match status" value="1"/>
</dbReference>
<dbReference type="Gene3D" id="3.40.50.1820">
    <property type="entry name" value="alpha/beta hydrolase"/>
    <property type="match status" value="1"/>
</dbReference>
<evidence type="ECO:0000259" key="2">
    <source>
        <dbReference type="Pfam" id="PF20434"/>
    </source>
</evidence>